<protein>
    <recommendedName>
        <fullName evidence="5">Transcriptional regulator ATRX</fullName>
        <ecNumber evidence="4">3.6.4.12</ecNumber>
    </recommendedName>
    <alternativeName>
        <fullName evidence="15">ATP-dependent helicase ATRX</fullName>
    </alternativeName>
    <alternativeName>
        <fullName evidence="16">X-linked nuclear protein</fullName>
    </alternativeName>
</protein>
<evidence type="ECO:0000256" key="14">
    <source>
        <dbReference type="ARBA" id="ARBA00023242"/>
    </source>
</evidence>
<dbReference type="EC" id="3.6.4.12" evidence="4"/>
<dbReference type="GO" id="GO:0031297">
    <property type="term" value="P:replication fork processing"/>
    <property type="evidence" value="ECO:0007669"/>
    <property type="project" value="TreeGrafter"/>
</dbReference>
<proteinExistence type="inferred from homology"/>
<evidence type="ECO:0000256" key="12">
    <source>
        <dbReference type="ARBA" id="ARBA00023125"/>
    </source>
</evidence>
<evidence type="ECO:0000256" key="6">
    <source>
        <dbReference type="ARBA" id="ARBA00022741"/>
    </source>
</evidence>
<keyword evidence="9" id="KW-0347">Helicase</keyword>
<feature type="compositionally biased region" description="Polar residues" evidence="19">
    <location>
        <begin position="40"/>
        <end position="57"/>
    </location>
</feature>
<evidence type="ECO:0000313" key="20">
    <source>
        <dbReference type="Ensembl" id="ENSANAP00000008925.1"/>
    </source>
</evidence>
<feature type="compositionally biased region" description="Basic and acidic residues" evidence="19">
    <location>
        <begin position="17"/>
        <end position="27"/>
    </location>
</feature>
<evidence type="ECO:0000256" key="15">
    <source>
        <dbReference type="ARBA" id="ARBA00031106"/>
    </source>
</evidence>
<evidence type="ECO:0000256" key="17">
    <source>
        <dbReference type="ARBA" id="ARBA00046653"/>
    </source>
</evidence>
<keyword evidence="11" id="KW-0779">Telomere</keyword>
<evidence type="ECO:0000256" key="18">
    <source>
        <dbReference type="ARBA" id="ARBA00047995"/>
    </source>
</evidence>
<evidence type="ECO:0000256" key="7">
    <source>
        <dbReference type="ARBA" id="ARBA00022763"/>
    </source>
</evidence>
<dbReference type="OMA" id="MQNPNDE"/>
<dbReference type="InterPro" id="IPR052131">
    <property type="entry name" value="ATRX_domain-containing"/>
</dbReference>
<feature type="compositionally biased region" description="Basic and acidic residues" evidence="19">
    <location>
        <begin position="58"/>
        <end position="72"/>
    </location>
</feature>
<dbReference type="GO" id="GO:0000781">
    <property type="term" value="C:chromosome, telomeric region"/>
    <property type="evidence" value="ECO:0007669"/>
    <property type="project" value="UniProtKB-SubCell"/>
</dbReference>
<dbReference type="GO" id="GO:0003678">
    <property type="term" value="F:DNA helicase activity"/>
    <property type="evidence" value="ECO:0007669"/>
    <property type="project" value="UniProtKB-EC"/>
</dbReference>
<keyword evidence="7" id="KW-0227">DNA damage</keyword>
<accession>A0A2K5CJN3</accession>
<dbReference type="Ensembl" id="ENSANAT00000026711.1">
    <property type="protein sequence ID" value="ENSANAP00000008925.1"/>
    <property type="gene ID" value="ENSANAG00000022490.1"/>
</dbReference>
<evidence type="ECO:0000256" key="11">
    <source>
        <dbReference type="ARBA" id="ARBA00022895"/>
    </source>
</evidence>
<dbReference type="PANTHER" id="PTHR46357:SF1">
    <property type="entry name" value="TRANSCRIPTIONAL REGULATOR ATRX"/>
    <property type="match status" value="1"/>
</dbReference>
<reference evidence="20" key="1">
    <citation type="submission" date="2025-08" db="UniProtKB">
        <authorList>
            <consortium name="Ensembl"/>
        </authorList>
    </citation>
    <scope>IDENTIFICATION</scope>
</reference>
<keyword evidence="6" id="KW-0547">Nucleotide-binding</keyword>
<dbReference type="AlphaFoldDB" id="A0A2K5CJN3"/>
<dbReference type="PANTHER" id="PTHR46357">
    <property type="entry name" value="TRANSCRIPTIONAL REGULATOR ATRX"/>
    <property type="match status" value="1"/>
</dbReference>
<evidence type="ECO:0000256" key="9">
    <source>
        <dbReference type="ARBA" id="ARBA00022806"/>
    </source>
</evidence>
<evidence type="ECO:0000313" key="21">
    <source>
        <dbReference type="Proteomes" id="UP000233020"/>
    </source>
</evidence>
<dbReference type="GO" id="GO:0005634">
    <property type="term" value="C:nucleus"/>
    <property type="evidence" value="ECO:0007669"/>
    <property type="project" value="UniProtKB-SubCell"/>
</dbReference>
<evidence type="ECO:0000256" key="10">
    <source>
        <dbReference type="ARBA" id="ARBA00022840"/>
    </source>
</evidence>
<keyword evidence="13" id="KW-0234">DNA repair</keyword>
<evidence type="ECO:0000256" key="2">
    <source>
        <dbReference type="ARBA" id="ARBA00004574"/>
    </source>
</evidence>
<sequence>MTAEPMSESKLNTLVQKLHDFLAHSSEESEETSSPPRLAMNQNTDKISGSGSNSDMMENSKEEGTSSSEKSKSSGSSRSKRKPSIVTKQGKCNIKHFFMQNPNDEKQSNNI</sequence>
<keyword evidence="14" id="KW-0539">Nucleus</keyword>
<keyword evidence="11" id="KW-0158">Chromosome</keyword>
<comment type="subcellular location">
    <subcellularLocation>
        <location evidence="2">Chromosome</location>
        <location evidence="2">Telomere</location>
    </subcellularLocation>
    <subcellularLocation>
        <location evidence="1">Nucleus</location>
    </subcellularLocation>
</comment>
<feature type="region of interest" description="Disordered" evidence="19">
    <location>
        <begin position="1"/>
        <end position="111"/>
    </location>
</feature>
<evidence type="ECO:0000256" key="19">
    <source>
        <dbReference type="SAM" id="MobiDB-lite"/>
    </source>
</evidence>
<dbReference type="GO" id="GO:0016787">
    <property type="term" value="F:hydrolase activity"/>
    <property type="evidence" value="ECO:0007669"/>
    <property type="project" value="UniProtKB-KW"/>
</dbReference>
<evidence type="ECO:0000256" key="3">
    <source>
        <dbReference type="ARBA" id="ARBA00007025"/>
    </source>
</evidence>
<dbReference type="GO" id="GO:0006281">
    <property type="term" value="P:DNA repair"/>
    <property type="evidence" value="ECO:0007669"/>
    <property type="project" value="UniProtKB-KW"/>
</dbReference>
<organism evidence="20 21">
    <name type="scientific">Aotus nancymaae</name>
    <name type="common">Ma's night monkey</name>
    <dbReference type="NCBI Taxonomy" id="37293"/>
    <lineage>
        <taxon>Eukaryota</taxon>
        <taxon>Metazoa</taxon>
        <taxon>Chordata</taxon>
        <taxon>Craniata</taxon>
        <taxon>Vertebrata</taxon>
        <taxon>Euteleostomi</taxon>
        <taxon>Mammalia</taxon>
        <taxon>Eutheria</taxon>
        <taxon>Euarchontoglires</taxon>
        <taxon>Primates</taxon>
        <taxon>Haplorrhini</taxon>
        <taxon>Platyrrhini</taxon>
        <taxon>Aotidae</taxon>
        <taxon>Aotus</taxon>
    </lineage>
</organism>
<keyword evidence="8" id="KW-0378">Hydrolase</keyword>
<dbReference type="GO" id="GO:0005524">
    <property type="term" value="F:ATP binding"/>
    <property type="evidence" value="ECO:0007669"/>
    <property type="project" value="UniProtKB-KW"/>
</dbReference>
<comment type="similarity">
    <text evidence="3">Belongs to the SNF2/RAD54 helicase family.</text>
</comment>
<keyword evidence="12" id="KW-0238">DNA-binding</keyword>
<evidence type="ECO:0000256" key="16">
    <source>
        <dbReference type="ARBA" id="ARBA00043074"/>
    </source>
</evidence>
<dbReference type="STRING" id="37293.ENSANAP00000008925"/>
<keyword evidence="10" id="KW-0067">ATP-binding</keyword>
<dbReference type="GeneTree" id="ENSGT00830000129461"/>
<comment type="subunit">
    <text evidence="17">Interacts with DAXX to form the chromatin remodeling complex ATRX:DAXX. Probably binds EZH2. Binds annexin V in a calcium and phosphatidylcholine/phosphatidylserine-dependent manner. Interacts directly with CBX5 via the PxVxL motif. Interacts with RAD50, MRE11 and NBN; indicative for an association with the MRN complex. Interacts with histone MACROH2A1. Interacts with histone H3 peptides methylated at 'Lys-10' with preferences H3K9me3 &gt; H3K9me2 &gt; H3K9me1. Interacts with histone H3 peptides unmethylated at 'Lys-5' (H3K4me0). Interacts with MECP2, SMC1 and SMC3. Interacts with SETDB1, TRIM28 and ZNF274.</text>
</comment>
<evidence type="ECO:0000256" key="4">
    <source>
        <dbReference type="ARBA" id="ARBA00012551"/>
    </source>
</evidence>
<comment type="catalytic activity">
    <reaction evidence="18">
        <text>ATP + H2O = ADP + phosphate + H(+)</text>
        <dbReference type="Rhea" id="RHEA:13065"/>
        <dbReference type="ChEBI" id="CHEBI:15377"/>
        <dbReference type="ChEBI" id="CHEBI:15378"/>
        <dbReference type="ChEBI" id="CHEBI:30616"/>
        <dbReference type="ChEBI" id="CHEBI:43474"/>
        <dbReference type="ChEBI" id="CHEBI:456216"/>
        <dbReference type="EC" id="3.6.4.12"/>
    </reaction>
</comment>
<name>A0A2K5CJN3_AOTNA</name>
<reference evidence="20" key="2">
    <citation type="submission" date="2025-09" db="UniProtKB">
        <authorList>
            <consortium name="Ensembl"/>
        </authorList>
    </citation>
    <scope>IDENTIFICATION</scope>
</reference>
<evidence type="ECO:0000256" key="13">
    <source>
        <dbReference type="ARBA" id="ARBA00023204"/>
    </source>
</evidence>
<dbReference type="Proteomes" id="UP000233020">
    <property type="component" value="Unplaced"/>
</dbReference>
<evidence type="ECO:0000256" key="5">
    <source>
        <dbReference type="ARBA" id="ARBA00016932"/>
    </source>
</evidence>
<dbReference type="GO" id="GO:0005721">
    <property type="term" value="C:pericentric heterochromatin"/>
    <property type="evidence" value="ECO:0007669"/>
    <property type="project" value="TreeGrafter"/>
</dbReference>
<dbReference type="GO" id="GO:0031490">
    <property type="term" value="F:chromatin DNA binding"/>
    <property type="evidence" value="ECO:0007669"/>
    <property type="project" value="TreeGrafter"/>
</dbReference>
<dbReference type="GO" id="GO:0006338">
    <property type="term" value="P:chromatin remodeling"/>
    <property type="evidence" value="ECO:0007669"/>
    <property type="project" value="TreeGrafter"/>
</dbReference>
<keyword evidence="21" id="KW-1185">Reference proteome</keyword>
<evidence type="ECO:0000256" key="8">
    <source>
        <dbReference type="ARBA" id="ARBA00022801"/>
    </source>
</evidence>
<evidence type="ECO:0000256" key="1">
    <source>
        <dbReference type="ARBA" id="ARBA00004123"/>
    </source>
</evidence>